<sequence length="64" mass="7033">MYPICDGHNDVAARKRQQICSEYSCNPPDNAELLECDDVVYSLVATATYTDDVLRSSSSDGLTD</sequence>
<gene>
    <name evidence="1" type="ORF">ANE_LOCUS20643</name>
</gene>
<keyword evidence="2" id="KW-1185">Reference proteome</keyword>
<evidence type="ECO:0000313" key="1">
    <source>
        <dbReference type="EMBL" id="VVB10199.1"/>
    </source>
</evidence>
<protein>
    <submittedName>
        <fullName evidence="1">Uncharacterized protein</fullName>
    </submittedName>
</protein>
<evidence type="ECO:0000313" key="2">
    <source>
        <dbReference type="Proteomes" id="UP000489600"/>
    </source>
</evidence>
<accession>A0A565C9H4</accession>
<dbReference type="AlphaFoldDB" id="A0A565C9H4"/>
<comment type="caution">
    <text evidence="1">The sequence shown here is derived from an EMBL/GenBank/DDBJ whole genome shotgun (WGS) entry which is preliminary data.</text>
</comment>
<proteinExistence type="predicted"/>
<name>A0A565C9H4_9BRAS</name>
<organism evidence="1 2">
    <name type="scientific">Arabis nemorensis</name>
    <dbReference type="NCBI Taxonomy" id="586526"/>
    <lineage>
        <taxon>Eukaryota</taxon>
        <taxon>Viridiplantae</taxon>
        <taxon>Streptophyta</taxon>
        <taxon>Embryophyta</taxon>
        <taxon>Tracheophyta</taxon>
        <taxon>Spermatophyta</taxon>
        <taxon>Magnoliopsida</taxon>
        <taxon>eudicotyledons</taxon>
        <taxon>Gunneridae</taxon>
        <taxon>Pentapetalae</taxon>
        <taxon>rosids</taxon>
        <taxon>malvids</taxon>
        <taxon>Brassicales</taxon>
        <taxon>Brassicaceae</taxon>
        <taxon>Arabideae</taxon>
        <taxon>Arabis</taxon>
    </lineage>
</organism>
<dbReference type="Proteomes" id="UP000489600">
    <property type="component" value="Unassembled WGS sequence"/>
</dbReference>
<reference evidence="1" key="1">
    <citation type="submission" date="2019-07" db="EMBL/GenBank/DDBJ databases">
        <authorList>
            <person name="Dittberner H."/>
        </authorList>
    </citation>
    <scope>NUCLEOTIDE SEQUENCE [LARGE SCALE GENOMIC DNA]</scope>
</reference>
<dbReference type="EMBL" id="CABITT030000007">
    <property type="protein sequence ID" value="VVB10199.1"/>
    <property type="molecule type" value="Genomic_DNA"/>
</dbReference>